<evidence type="ECO:0000313" key="2">
    <source>
        <dbReference type="Proteomes" id="UP000095284"/>
    </source>
</evidence>
<dbReference type="EMBL" id="CAJFDI010000004">
    <property type="protein sequence ID" value="CAD5225226.1"/>
    <property type="molecule type" value="Genomic_DNA"/>
</dbReference>
<dbReference type="Proteomes" id="UP000659654">
    <property type="component" value="Unassembled WGS sequence"/>
</dbReference>
<evidence type="ECO:0000313" key="4">
    <source>
        <dbReference type="WBParaSite" id="BXY_0443900.1"/>
    </source>
</evidence>
<reference evidence="1" key="2">
    <citation type="submission" date="2020-09" db="EMBL/GenBank/DDBJ databases">
        <authorList>
            <person name="Kikuchi T."/>
        </authorList>
    </citation>
    <scope>NUCLEOTIDE SEQUENCE</scope>
    <source>
        <strain evidence="1">Ka4C1</strain>
    </source>
</reference>
<name>A0A1I7RUM9_BURXY</name>
<dbReference type="Proteomes" id="UP000582659">
    <property type="component" value="Unassembled WGS sequence"/>
</dbReference>
<dbReference type="OrthoDB" id="10337080at2759"/>
<gene>
    <name evidence="1" type="ORF">BXYJ_LOCUS8438</name>
</gene>
<dbReference type="WBParaSite" id="BXY_0443900.1">
    <property type="protein sequence ID" value="BXY_0443900.1"/>
    <property type="gene ID" value="BXY_0443900"/>
</dbReference>
<evidence type="ECO:0000313" key="3">
    <source>
        <dbReference type="Proteomes" id="UP000659654"/>
    </source>
</evidence>
<dbReference type="EMBL" id="CAJFCV020000004">
    <property type="protein sequence ID" value="CAG9114242.1"/>
    <property type="molecule type" value="Genomic_DNA"/>
</dbReference>
<dbReference type="SMR" id="A0A1I7RUM9"/>
<sequence>MIGAKSATVFDCAHQRLLLDRTAFRAIQHAVDEILHICHVDMHIKVEFSEFQSSHVSFRHKFPSHHEAIHFVKEAFDYVHTHPVGSVPLRPEHENFILRTFERNIHQKWIDLGEEEDHDEDVVIFEGFVRLPKEVQKMIIAMIPSEHSDGAKCTVVSDLIHIRMASKHLRSLGNEIISEHILSFDCVAAF</sequence>
<accession>A0A1I7RUM9</accession>
<organism evidence="2 4">
    <name type="scientific">Bursaphelenchus xylophilus</name>
    <name type="common">Pinewood nematode worm</name>
    <name type="synonym">Aphelenchoides xylophilus</name>
    <dbReference type="NCBI Taxonomy" id="6326"/>
    <lineage>
        <taxon>Eukaryota</taxon>
        <taxon>Metazoa</taxon>
        <taxon>Ecdysozoa</taxon>
        <taxon>Nematoda</taxon>
        <taxon>Chromadorea</taxon>
        <taxon>Rhabditida</taxon>
        <taxon>Tylenchina</taxon>
        <taxon>Tylenchomorpha</taxon>
        <taxon>Aphelenchoidea</taxon>
        <taxon>Aphelenchoididae</taxon>
        <taxon>Bursaphelenchus</taxon>
    </lineage>
</organism>
<dbReference type="Proteomes" id="UP000095284">
    <property type="component" value="Unplaced"/>
</dbReference>
<dbReference type="AlphaFoldDB" id="A0A1I7RUM9"/>
<protein>
    <submittedName>
        <fullName evidence="1">(pine wood nematode) hypothetical protein</fullName>
    </submittedName>
</protein>
<keyword evidence="3" id="KW-1185">Reference proteome</keyword>
<evidence type="ECO:0000313" key="1">
    <source>
        <dbReference type="EMBL" id="CAD5225226.1"/>
    </source>
</evidence>
<reference evidence="4" key="1">
    <citation type="submission" date="2016-11" db="UniProtKB">
        <authorList>
            <consortium name="WormBaseParasite"/>
        </authorList>
    </citation>
    <scope>IDENTIFICATION</scope>
</reference>
<proteinExistence type="predicted"/>